<dbReference type="GO" id="GO:0030288">
    <property type="term" value="C:outer membrane-bounded periplasmic space"/>
    <property type="evidence" value="ECO:0007669"/>
    <property type="project" value="InterPro"/>
</dbReference>
<keyword evidence="3" id="KW-1185">Reference proteome</keyword>
<dbReference type="RefSeq" id="WP_013537922.1">
    <property type="nucleotide sequence ID" value="NC_014926.1"/>
</dbReference>
<keyword evidence="1" id="KW-0732">Signal</keyword>
<dbReference type="TCDB" id="1.B.48.4.1">
    <property type="family name" value="the curli fiber subunit porin, cgsa, csgg (csgg) family"/>
</dbReference>
<gene>
    <name evidence="2" type="ordered locus">Theam_1172</name>
</gene>
<dbReference type="EMBL" id="CP002444">
    <property type="protein sequence ID" value="ADU97136.1"/>
    <property type="molecule type" value="Genomic_DNA"/>
</dbReference>
<evidence type="ECO:0000313" key="3">
    <source>
        <dbReference type="Proteomes" id="UP000006362"/>
    </source>
</evidence>
<feature type="signal peptide" evidence="1">
    <location>
        <begin position="1"/>
        <end position="21"/>
    </location>
</feature>
<dbReference type="KEGG" id="tam:Theam_1172"/>
<evidence type="ECO:0000313" key="2">
    <source>
        <dbReference type="EMBL" id="ADU97136.1"/>
    </source>
</evidence>
<reference evidence="2" key="1">
    <citation type="submission" date="2011-01" db="EMBL/GenBank/DDBJ databases">
        <title>Complete sequence of chromosome of Thermovibrio ammonificans HB-1.</title>
        <authorList>
            <consortium name="US DOE Joint Genome Institute"/>
            <person name="Lucas S."/>
            <person name="Copeland A."/>
            <person name="Lapidus A."/>
            <person name="Cheng J.-F."/>
            <person name="Goodwin L."/>
            <person name="Pitluck S."/>
            <person name="Davenport K."/>
            <person name="Detter J.C."/>
            <person name="Han C."/>
            <person name="Tapia R."/>
            <person name="Land M."/>
            <person name="Hauser L."/>
            <person name="Kyrpides N."/>
            <person name="Ivanova N."/>
            <person name="Ovchinnikova G."/>
            <person name="Vetriani C."/>
            <person name="Woyke T."/>
        </authorList>
    </citation>
    <scope>NUCLEOTIDE SEQUENCE [LARGE SCALE GENOMIC DNA]</scope>
    <source>
        <strain evidence="2">HB-1</strain>
    </source>
</reference>
<protein>
    <recommendedName>
        <fullName evidence="4">Curli production assembly/transport component CsgG</fullName>
    </recommendedName>
</protein>
<dbReference type="HOGENOM" id="CLU_051487_0_0_0"/>
<dbReference type="Pfam" id="PF03783">
    <property type="entry name" value="CsgG"/>
    <property type="match status" value="1"/>
</dbReference>
<dbReference type="eggNOG" id="COG1462">
    <property type="taxonomic scope" value="Bacteria"/>
</dbReference>
<dbReference type="OrthoDB" id="193695at2"/>
<evidence type="ECO:0008006" key="4">
    <source>
        <dbReference type="Google" id="ProtNLM"/>
    </source>
</evidence>
<dbReference type="AlphaFoldDB" id="E8T2P1"/>
<dbReference type="Proteomes" id="UP000006362">
    <property type="component" value="Chromosome"/>
</dbReference>
<feature type="chain" id="PRO_5003231171" description="Curli production assembly/transport component CsgG" evidence="1">
    <location>
        <begin position="22"/>
        <end position="397"/>
    </location>
</feature>
<dbReference type="STRING" id="648996.Theam_1172"/>
<dbReference type="Gene3D" id="3.40.50.10610">
    <property type="entry name" value="ABC-type transport auxiliary lipoprotein component"/>
    <property type="match status" value="1"/>
</dbReference>
<evidence type="ECO:0000256" key="1">
    <source>
        <dbReference type="SAM" id="SignalP"/>
    </source>
</evidence>
<name>E8T2P1_THEA1</name>
<proteinExistence type="predicted"/>
<accession>E8T2P1</accession>
<dbReference type="InterPro" id="IPR005534">
    <property type="entry name" value="Curli_assmbl/transp-comp_CsgG"/>
</dbReference>
<organism evidence="2 3">
    <name type="scientific">Thermovibrio ammonificans (strain DSM 15698 / JCM 12110 / HB-1)</name>
    <dbReference type="NCBI Taxonomy" id="648996"/>
    <lineage>
        <taxon>Bacteria</taxon>
        <taxon>Pseudomonadati</taxon>
        <taxon>Aquificota</taxon>
        <taxon>Aquificia</taxon>
        <taxon>Desulfurobacteriales</taxon>
        <taxon>Desulfurobacteriaceae</taxon>
        <taxon>Thermovibrio</taxon>
    </lineage>
</organism>
<sequence>MLRFIAAFIAALLAAAPLALAEFVTVKIRTVGTGATQNQAILEGVEEAVKRVYGFYIKSNKESRTLYSETNGSFTYKAKLKEQVKQRFQGVINGYKVLKLWRGADGFYRAKVEVNVIRYKLPGFHSEKLRRIAVYPFGGTYGKEFSSKLENLLMQSRRFAVLDREHLSYYKKEKALITSEDADKKEKAKLKKLAGADYLLIGELKEFRIEKVPADKFLKIETTPKYRVRYTIDYKVLLFANNQVKYGKSVSGTFTVEANSLDEARDKALNRLARRVVNDLILDIYPPVAILAEGDRVVVNVGNQLAYPGECFNVYLKGEPIRDPYTGEFLGFNEIKIGKVGITEVKPKFSVAKVLEGFVVKGAILRPCKGGVQEQKFGKSTVRILPQGGVVLPFDKR</sequence>